<sequence length="296" mass="33405">MRSLKGPIAVGLLLAIAYLSVGFLLWWRQTRFIFYPSPTITQTPADFQLSYEEVWLNVTERERLHGWWIPAANPETSPGTILYLHGNGINIGANVNHSYRLHSLGFSVFVFDYRGYGWSEGAFPSEQSVYQDAQRAWEYLVNERQIEPSQIYLYGHSLGGAIAIELATHQPDAAGLIVESSFTSLRDMVDYQYPIFNLLPVDWLLTNRFDSKSKVRSLSLPLLLIHGTGDLTVPAEMSQRLYEIASPPKKLFLVPDADHTNVASLSGESYLQTIRNFIESQEKSSEFPVRKKGVGS</sequence>
<name>A0A1E5QGZ7_9CYAN</name>
<dbReference type="EMBL" id="MJGC01000077">
    <property type="protein sequence ID" value="OEJ73962.1"/>
    <property type="molecule type" value="Genomic_DNA"/>
</dbReference>
<feature type="transmembrane region" description="Helical" evidence="1">
    <location>
        <begin position="6"/>
        <end position="27"/>
    </location>
</feature>
<keyword evidence="1" id="KW-0472">Membrane</keyword>
<dbReference type="Gene3D" id="3.40.50.1820">
    <property type="entry name" value="alpha/beta hydrolase"/>
    <property type="match status" value="1"/>
</dbReference>
<feature type="domain" description="Serine aminopeptidase S33" evidence="2">
    <location>
        <begin position="79"/>
        <end position="192"/>
    </location>
</feature>
<accession>A0A1E5QGZ7</accession>
<evidence type="ECO:0000259" key="2">
    <source>
        <dbReference type="Pfam" id="PF12146"/>
    </source>
</evidence>
<dbReference type="STRING" id="1781255.BH720_17180"/>
<protein>
    <submittedName>
        <fullName evidence="3">Phospholipase</fullName>
    </submittedName>
</protein>
<reference evidence="3" key="1">
    <citation type="submission" date="2016-09" db="EMBL/GenBank/DDBJ databases">
        <title>Draft genome of thermotolerant cyanobacterium Desertifilum sp. strain IPPAS B-1220.</title>
        <authorList>
            <person name="Sinetova M.A."/>
            <person name="Bolakhan K."/>
            <person name="Zayadan B.K."/>
            <person name="Mironov K.S."/>
            <person name="Ustinova V."/>
            <person name="Kupriyanova E.V."/>
            <person name="Sidorov R.A."/>
            <person name="Skrypnik A.N."/>
            <person name="Gogoleva N.E."/>
            <person name="Gogolev Y.V."/>
            <person name="Los D.A."/>
        </authorList>
    </citation>
    <scope>NUCLEOTIDE SEQUENCE [LARGE SCALE GENOMIC DNA]</scope>
    <source>
        <strain evidence="3">IPPAS B-1220</strain>
    </source>
</reference>
<dbReference type="Pfam" id="PF12146">
    <property type="entry name" value="Hydrolase_4"/>
    <property type="match status" value="1"/>
</dbReference>
<proteinExistence type="predicted"/>
<comment type="caution">
    <text evidence="3">The sequence shown here is derived from an EMBL/GenBank/DDBJ whole genome shotgun (WGS) entry which is preliminary data.</text>
</comment>
<keyword evidence="1" id="KW-0812">Transmembrane</keyword>
<dbReference type="InterPro" id="IPR022742">
    <property type="entry name" value="Hydrolase_4"/>
</dbReference>
<dbReference type="SUPFAM" id="SSF53474">
    <property type="entry name" value="alpha/beta-Hydrolases"/>
    <property type="match status" value="1"/>
</dbReference>
<evidence type="ECO:0000313" key="3">
    <source>
        <dbReference type="EMBL" id="OEJ73962.1"/>
    </source>
</evidence>
<dbReference type="AlphaFoldDB" id="A0A1E5QGZ7"/>
<gene>
    <name evidence="3" type="ORF">BH720_17180</name>
</gene>
<keyword evidence="1" id="KW-1133">Transmembrane helix</keyword>
<dbReference type="PANTHER" id="PTHR12277">
    <property type="entry name" value="ALPHA/BETA HYDROLASE DOMAIN-CONTAINING PROTEIN"/>
    <property type="match status" value="1"/>
</dbReference>
<dbReference type="PANTHER" id="PTHR12277:SF81">
    <property type="entry name" value="PROTEIN ABHD13"/>
    <property type="match status" value="1"/>
</dbReference>
<evidence type="ECO:0000256" key="1">
    <source>
        <dbReference type="SAM" id="Phobius"/>
    </source>
</evidence>
<dbReference type="InterPro" id="IPR029058">
    <property type="entry name" value="AB_hydrolase_fold"/>
</dbReference>
<organism evidence="3">
    <name type="scientific">Desertifilum tharense IPPAS B-1220</name>
    <dbReference type="NCBI Taxonomy" id="1781255"/>
    <lineage>
        <taxon>Bacteria</taxon>
        <taxon>Bacillati</taxon>
        <taxon>Cyanobacteriota</taxon>
        <taxon>Cyanophyceae</taxon>
        <taxon>Desertifilales</taxon>
        <taxon>Desertifilaceae</taxon>
        <taxon>Desertifilum</taxon>
    </lineage>
</organism>